<name>A0A0K2H3Y0_9CORY</name>
<organism evidence="2 3">
    <name type="scientific">Corynebacterium lactis RW2-5</name>
    <dbReference type="NCBI Taxonomy" id="1408189"/>
    <lineage>
        <taxon>Bacteria</taxon>
        <taxon>Bacillati</taxon>
        <taxon>Actinomycetota</taxon>
        <taxon>Actinomycetes</taxon>
        <taxon>Mycobacteriales</taxon>
        <taxon>Corynebacteriaceae</taxon>
        <taxon>Corynebacterium</taxon>
    </lineage>
</organism>
<dbReference type="OrthoDB" id="4413861at2"/>
<gene>
    <name evidence="2" type="ORF">CLAC_03170</name>
</gene>
<sequence length="77" mass="8498">MSISMHLDEYMESRGITPDDTVVVDDPCSVFDGRVERSEKLDNPASQLPLPVSGDSADEESERRLAAAEDSLKKLMD</sequence>
<protein>
    <submittedName>
        <fullName evidence="2">Uncharacterized protein</fullName>
    </submittedName>
</protein>
<dbReference type="KEGG" id="clw:CLAC_03170"/>
<dbReference type="Proteomes" id="UP000058446">
    <property type="component" value="Chromosome"/>
</dbReference>
<evidence type="ECO:0000256" key="1">
    <source>
        <dbReference type="SAM" id="MobiDB-lite"/>
    </source>
</evidence>
<evidence type="ECO:0000313" key="2">
    <source>
        <dbReference type="EMBL" id="ALA68421.1"/>
    </source>
</evidence>
<evidence type="ECO:0000313" key="3">
    <source>
        <dbReference type="Proteomes" id="UP000058446"/>
    </source>
</evidence>
<proteinExistence type="predicted"/>
<feature type="region of interest" description="Disordered" evidence="1">
    <location>
        <begin position="35"/>
        <end position="77"/>
    </location>
</feature>
<reference evidence="2 3" key="1">
    <citation type="submission" date="2013-10" db="EMBL/GenBank/DDBJ databases">
        <title>Complete genome sequence of Corynebacterium lactis DSM 45799(T), isolated from raw cow milk.</title>
        <authorList>
            <person name="Ruckert C."/>
            <person name="Albersmeier A."/>
            <person name="Lipski A."/>
            <person name="Kalinowski J."/>
        </authorList>
    </citation>
    <scope>NUCLEOTIDE SEQUENCE [LARGE SCALE GENOMIC DNA]</scope>
    <source>
        <strain evidence="2 3">RW2-5</strain>
    </source>
</reference>
<dbReference type="PATRIC" id="fig|1408189.4.peg.631"/>
<dbReference type="EMBL" id="CP006841">
    <property type="protein sequence ID" value="ALA68421.1"/>
    <property type="molecule type" value="Genomic_DNA"/>
</dbReference>
<feature type="compositionally biased region" description="Basic and acidic residues" evidence="1">
    <location>
        <begin position="61"/>
        <end position="77"/>
    </location>
</feature>
<accession>A0A0K2H3Y0</accession>
<keyword evidence="3" id="KW-1185">Reference proteome</keyword>
<dbReference type="AlphaFoldDB" id="A0A0K2H3Y0"/>
<dbReference type="RefSeq" id="WP_053411648.1">
    <property type="nucleotide sequence ID" value="NZ_CP006841.1"/>
</dbReference>